<dbReference type="GO" id="GO:0051539">
    <property type="term" value="F:4 iron, 4 sulfur cluster binding"/>
    <property type="evidence" value="ECO:0007669"/>
    <property type="project" value="TreeGrafter"/>
</dbReference>
<keyword evidence="2" id="KW-1185">Reference proteome</keyword>
<dbReference type="PANTHER" id="PTHR37822:SF2">
    <property type="entry name" value="SPORE PHOTOPRODUCT LYASE"/>
    <property type="match status" value="1"/>
</dbReference>
<dbReference type="STRING" id="39841.SAMN05660836_01338"/>
<sequence length="390" mass="44952">MNRYLPRRVLISERVWDGPIARNLRMNLPEHVPVVRVTEEELHSRTGLSDRRVLEVIEFKGRFLRSCPATRFYHCCGYIILHFGENCSVGCTYCILQAYLNRPTMTIFGNVRDMLCEVAEVLSANPDLLFRIGTGEFTDSLLLDPWTGLSEFLVPFFAGKENAVLELKTKTDHYSRLLDLNHNGHTIVSWSLNAPSISVNEESRAASLEDRLRAARSCAERGYFLAFHFDPLFYFPGWEKEYAEVVQMIGDMVPVERVVYVSLGGFRYMPELKDAILLKRPSWKLISGEFVPSPDGKRRYFRDIRIKLYHFMASQLRKLDPSLCIYLCMESGFVWKKALGIHPAYFGGLPAMLDRAVKERMKVGQHCRESAAKIFLKKPQPLPAFFDYQK</sequence>
<dbReference type="AlphaFoldDB" id="A0A1I4TC94"/>
<dbReference type="PANTHER" id="PTHR37822">
    <property type="entry name" value="SPORE PHOTOPRODUCT LYASE-RELATED"/>
    <property type="match status" value="1"/>
</dbReference>
<keyword evidence="1" id="KW-0456">Lyase</keyword>
<gene>
    <name evidence="1" type="ORF">SAMN05660836_01338</name>
</gene>
<dbReference type="Pfam" id="PF20903">
    <property type="entry name" value="SPL"/>
    <property type="match status" value="1"/>
</dbReference>
<dbReference type="EMBL" id="FOUU01000003">
    <property type="protein sequence ID" value="SFM74275.1"/>
    <property type="molecule type" value="Genomic_DNA"/>
</dbReference>
<reference evidence="1 2" key="1">
    <citation type="submission" date="2016-10" db="EMBL/GenBank/DDBJ databases">
        <authorList>
            <person name="de Groot N.N."/>
        </authorList>
    </citation>
    <scope>NUCLEOTIDE SEQUENCE [LARGE SCALE GENOMIC DNA]</scope>
    <source>
        <strain evidence="1 2">DSM 9990</strain>
    </source>
</reference>
<organism evidence="1 2">
    <name type="scientific">Thermodesulforhabdus norvegica</name>
    <dbReference type="NCBI Taxonomy" id="39841"/>
    <lineage>
        <taxon>Bacteria</taxon>
        <taxon>Pseudomonadati</taxon>
        <taxon>Thermodesulfobacteriota</taxon>
        <taxon>Syntrophobacteria</taxon>
        <taxon>Syntrophobacterales</taxon>
        <taxon>Thermodesulforhabdaceae</taxon>
        <taxon>Thermodesulforhabdus</taxon>
    </lineage>
</organism>
<dbReference type="OrthoDB" id="368646at2"/>
<dbReference type="RefSeq" id="WP_093394451.1">
    <property type="nucleotide sequence ID" value="NZ_FOUU01000003.1"/>
</dbReference>
<evidence type="ECO:0000313" key="2">
    <source>
        <dbReference type="Proteomes" id="UP000199611"/>
    </source>
</evidence>
<name>A0A1I4TC94_9BACT</name>
<dbReference type="InterPro" id="IPR049539">
    <property type="entry name" value="SPL"/>
</dbReference>
<dbReference type="Gene3D" id="3.80.30.30">
    <property type="match status" value="1"/>
</dbReference>
<protein>
    <submittedName>
        <fullName evidence="1">Spore photoproduct lyase</fullName>
    </submittedName>
</protein>
<accession>A0A1I4TC94</accession>
<evidence type="ECO:0000313" key="1">
    <source>
        <dbReference type="EMBL" id="SFM74275.1"/>
    </source>
</evidence>
<dbReference type="GO" id="GO:0042601">
    <property type="term" value="C:endospore-forming forespore"/>
    <property type="evidence" value="ECO:0007669"/>
    <property type="project" value="TreeGrafter"/>
</dbReference>
<dbReference type="Proteomes" id="UP000199611">
    <property type="component" value="Unassembled WGS sequence"/>
</dbReference>
<dbReference type="Gene3D" id="3.40.50.12110">
    <property type="match status" value="1"/>
</dbReference>
<dbReference type="GO" id="GO:0003913">
    <property type="term" value="F:DNA photolyase activity"/>
    <property type="evidence" value="ECO:0007669"/>
    <property type="project" value="TreeGrafter"/>
</dbReference>
<dbReference type="GO" id="GO:1904047">
    <property type="term" value="F:S-adenosyl-L-methionine binding"/>
    <property type="evidence" value="ECO:0007669"/>
    <property type="project" value="TreeGrafter"/>
</dbReference>
<proteinExistence type="predicted"/>